<evidence type="ECO:0000313" key="3">
    <source>
        <dbReference type="Proteomes" id="UP000189761"/>
    </source>
</evidence>
<evidence type="ECO:0000313" key="2">
    <source>
        <dbReference type="EMBL" id="OOP68290.1"/>
    </source>
</evidence>
<keyword evidence="1" id="KW-0472">Membrane</keyword>
<comment type="caution">
    <text evidence="2">The sequence shown here is derived from an EMBL/GenBank/DDBJ whole genome shotgun (WGS) entry which is preliminary data.</text>
</comment>
<sequence>MYSFIVFIHVLIAVSLGGFLAYPFIWNSYVSQLNKEILVVPKVIMNYIRFGHYALVLLLFSGACLVIYYSTSPSVFWVVIAIALLVLIGGLLGMIHKKLKGINLGGFSDKELIVKLLSLKRDSIIMSLLILVAIFIMTNRSLFS</sequence>
<feature type="transmembrane region" description="Helical" evidence="1">
    <location>
        <begin position="124"/>
        <end position="143"/>
    </location>
</feature>
<keyword evidence="3" id="KW-1185">Reference proteome</keyword>
<evidence type="ECO:0000256" key="1">
    <source>
        <dbReference type="SAM" id="Phobius"/>
    </source>
</evidence>
<organism evidence="2 3">
    <name type="scientific">Heyndrickxia oleronia</name>
    <dbReference type="NCBI Taxonomy" id="38875"/>
    <lineage>
        <taxon>Bacteria</taxon>
        <taxon>Bacillati</taxon>
        <taxon>Bacillota</taxon>
        <taxon>Bacilli</taxon>
        <taxon>Bacillales</taxon>
        <taxon>Bacillaceae</taxon>
        <taxon>Heyndrickxia</taxon>
    </lineage>
</organism>
<dbReference type="AlphaFoldDB" id="A0A8E2LDQ2"/>
<feature type="transmembrane region" description="Helical" evidence="1">
    <location>
        <begin position="75"/>
        <end position="95"/>
    </location>
</feature>
<dbReference type="EMBL" id="MTLA01000122">
    <property type="protein sequence ID" value="OOP68290.1"/>
    <property type="molecule type" value="Genomic_DNA"/>
</dbReference>
<name>A0A8E2LDQ2_9BACI</name>
<feature type="transmembrane region" description="Helical" evidence="1">
    <location>
        <begin position="6"/>
        <end position="29"/>
    </location>
</feature>
<proteinExistence type="predicted"/>
<dbReference type="RefSeq" id="WP_078110188.1">
    <property type="nucleotide sequence ID" value="NZ_CP065424.1"/>
</dbReference>
<reference evidence="2 3" key="1">
    <citation type="submission" date="2017-01" db="EMBL/GenBank/DDBJ databases">
        <title>Draft genome sequence of Bacillus oleronius.</title>
        <authorList>
            <person name="Allam M."/>
        </authorList>
    </citation>
    <scope>NUCLEOTIDE SEQUENCE [LARGE SCALE GENOMIC DNA]</scope>
    <source>
        <strain evidence="2 3">DSM 9356</strain>
    </source>
</reference>
<gene>
    <name evidence="2" type="ORF">BWZ43_11170</name>
</gene>
<feature type="transmembrane region" description="Helical" evidence="1">
    <location>
        <begin position="50"/>
        <end position="69"/>
    </location>
</feature>
<keyword evidence="1" id="KW-0812">Transmembrane</keyword>
<protein>
    <submittedName>
        <fullName evidence="2">Uncharacterized protein</fullName>
    </submittedName>
</protein>
<keyword evidence="1" id="KW-1133">Transmembrane helix</keyword>
<accession>A0A8E2LDQ2</accession>
<dbReference type="Proteomes" id="UP000189761">
    <property type="component" value="Unassembled WGS sequence"/>
</dbReference>